<proteinExistence type="predicted"/>
<dbReference type="EMBL" id="JNBQ01000006">
    <property type="protein sequence ID" value="KLN35197.1"/>
    <property type="molecule type" value="Genomic_DNA"/>
</dbReference>
<dbReference type="RefSeq" id="WP_052877549.1">
    <property type="nucleotide sequence ID" value="NZ_JNBQ01000006.1"/>
</dbReference>
<evidence type="ECO:0000256" key="2">
    <source>
        <dbReference type="ARBA" id="ARBA00023125"/>
    </source>
</evidence>
<dbReference type="AlphaFoldDB" id="A0A0H2L4T3"/>
<name>A0A0H2L4T3_9MICO</name>
<dbReference type="InterPro" id="IPR016032">
    <property type="entry name" value="Sig_transdc_resp-reg_C-effctor"/>
</dbReference>
<dbReference type="SMART" id="SM00421">
    <property type="entry name" value="HTH_LUXR"/>
    <property type="match status" value="1"/>
</dbReference>
<sequence length="224" mass="23618">MVSSDEPFAAAVQVVAPREASLGAGLSAALSARGWWPVRREVVAGTSSASPVVLVPEDDAGRPLKDVGALASVPAVCIASADVLPGLLGYAERGAVVLHRDAPFALLVLLIEDALRGARAEGRAESLRARIDETRALRTLSPRETETLVDLMEGLTAADIAARTFRSLHTVRSHIKAVLTKLGVTSQTAATALAERCGVPRPLHRARAQFTNCGDVPPAARRRR</sequence>
<dbReference type="Proteomes" id="UP000035265">
    <property type="component" value="Unassembled WGS sequence"/>
</dbReference>
<dbReference type="Pfam" id="PF00196">
    <property type="entry name" value="GerE"/>
    <property type="match status" value="1"/>
</dbReference>
<dbReference type="GO" id="GO:0003677">
    <property type="term" value="F:DNA binding"/>
    <property type="evidence" value="ECO:0007669"/>
    <property type="project" value="UniProtKB-KW"/>
</dbReference>
<dbReference type="PANTHER" id="PTHR44688">
    <property type="entry name" value="DNA-BINDING TRANSCRIPTIONAL ACTIVATOR DEVR_DOSR"/>
    <property type="match status" value="1"/>
</dbReference>
<feature type="domain" description="HTH luxR-type" evidence="4">
    <location>
        <begin position="133"/>
        <end position="198"/>
    </location>
</feature>
<keyword evidence="3" id="KW-0804">Transcription</keyword>
<dbReference type="PATRIC" id="fig|264251.5.peg.1751"/>
<comment type="caution">
    <text evidence="5">The sequence shown here is derived from an EMBL/GenBank/DDBJ whole genome shotgun (WGS) entry which is preliminary data.</text>
</comment>
<dbReference type="CDD" id="cd06170">
    <property type="entry name" value="LuxR_C_like"/>
    <property type="match status" value="1"/>
</dbReference>
<keyword evidence="2" id="KW-0238">DNA-binding</keyword>
<evidence type="ECO:0000256" key="1">
    <source>
        <dbReference type="ARBA" id="ARBA00023015"/>
    </source>
</evidence>
<keyword evidence="6" id="KW-1185">Reference proteome</keyword>
<dbReference type="PROSITE" id="PS00622">
    <property type="entry name" value="HTH_LUXR_1"/>
    <property type="match status" value="1"/>
</dbReference>
<dbReference type="PRINTS" id="PR00038">
    <property type="entry name" value="HTHLUXR"/>
</dbReference>
<protein>
    <recommendedName>
        <fullName evidence="4">HTH luxR-type domain-containing protein</fullName>
    </recommendedName>
</protein>
<dbReference type="PROSITE" id="PS50043">
    <property type="entry name" value="HTH_LUXR_2"/>
    <property type="match status" value="1"/>
</dbReference>
<gene>
    <name evidence="5" type="ORF">FB00_08615</name>
</gene>
<dbReference type="Gene3D" id="1.10.10.10">
    <property type="entry name" value="Winged helix-like DNA-binding domain superfamily/Winged helix DNA-binding domain"/>
    <property type="match status" value="1"/>
</dbReference>
<reference evidence="5 6" key="1">
    <citation type="submission" date="2014-05" db="EMBL/GenBank/DDBJ databases">
        <title>Cellulosimicrobium funkei U11 genome.</title>
        <authorList>
            <person name="Hu C."/>
            <person name="Gong Y."/>
            <person name="Wan W."/>
            <person name="Jiang M."/>
        </authorList>
    </citation>
    <scope>NUCLEOTIDE SEQUENCE [LARGE SCALE GENOMIC DNA]</scope>
    <source>
        <strain evidence="5 6">U11</strain>
    </source>
</reference>
<dbReference type="InterPro" id="IPR000792">
    <property type="entry name" value="Tscrpt_reg_LuxR_C"/>
</dbReference>
<evidence type="ECO:0000313" key="6">
    <source>
        <dbReference type="Proteomes" id="UP000035265"/>
    </source>
</evidence>
<organism evidence="5 6">
    <name type="scientific">Cellulosimicrobium funkei</name>
    <dbReference type="NCBI Taxonomy" id="264251"/>
    <lineage>
        <taxon>Bacteria</taxon>
        <taxon>Bacillati</taxon>
        <taxon>Actinomycetota</taxon>
        <taxon>Actinomycetes</taxon>
        <taxon>Micrococcales</taxon>
        <taxon>Promicromonosporaceae</taxon>
        <taxon>Cellulosimicrobium</taxon>
    </lineage>
</organism>
<accession>A0A0H2L4T3</accession>
<evidence type="ECO:0000313" key="5">
    <source>
        <dbReference type="EMBL" id="KLN35197.1"/>
    </source>
</evidence>
<evidence type="ECO:0000256" key="3">
    <source>
        <dbReference type="ARBA" id="ARBA00023163"/>
    </source>
</evidence>
<dbReference type="SUPFAM" id="SSF46894">
    <property type="entry name" value="C-terminal effector domain of the bipartite response regulators"/>
    <property type="match status" value="1"/>
</dbReference>
<dbReference type="InterPro" id="IPR036388">
    <property type="entry name" value="WH-like_DNA-bd_sf"/>
</dbReference>
<keyword evidence="1" id="KW-0805">Transcription regulation</keyword>
<dbReference type="GO" id="GO:0006355">
    <property type="term" value="P:regulation of DNA-templated transcription"/>
    <property type="evidence" value="ECO:0007669"/>
    <property type="project" value="InterPro"/>
</dbReference>
<evidence type="ECO:0000259" key="4">
    <source>
        <dbReference type="PROSITE" id="PS50043"/>
    </source>
</evidence>
<dbReference type="PANTHER" id="PTHR44688:SF16">
    <property type="entry name" value="DNA-BINDING TRANSCRIPTIONAL ACTIVATOR DEVR_DOSR"/>
    <property type="match status" value="1"/>
</dbReference>
<dbReference type="STRING" id="264251.FB00_08615"/>